<reference evidence="1 2" key="1">
    <citation type="submission" date="2019-08" db="EMBL/GenBank/DDBJ databases">
        <title>The genome of the soybean aphid Biotype 1, its phylome, world population structure and adaptation to the North American continent.</title>
        <authorList>
            <person name="Giordano R."/>
            <person name="Donthu R.K."/>
            <person name="Hernandez A.G."/>
            <person name="Wright C.L."/>
            <person name="Zimin A.V."/>
        </authorList>
    </citation>
    <scope>NUCLEOTIDE SEQUENCE [LARGE SCALE GENOMIC DNA]</scope>
    <source>
        <tissue evidence="1">Whole aphids</tissue>
    </source>
</reference>
<organism evidence="1 2">
    <name type="scientific">Aphis glycines</name>
    <name type="common">Soybean aphid</name>
    <dbReference type="NCBI Taxonomy" id="307491"/>
    <lineage>
        <taxon>Eukaryota</taxon>
        <taxon>Metazoa</taxon>
        <taxon>Ecdysozoa</taxon>
        <taxon>Arthropoda</taxon>
        <taxon>Hexapoda</taxon>
        <taxon>Insecta</taxon>
        <taxon>Pterygota</taxon>
        <taxon>Neoptera</taxon>
        <taxon>Paraneoptera</taxon>
        <taxon>Hemiptera</taxon>
        <taxon>Sternorrhyncha</taxon>
        <taxon>Aphidomorpha</taxon>
        <taxon>Aphidoidea</taxon>
        <taxon>Aphididae</taxon>
        <taxon>Aphidini</taxon>
        <taxon>Aphis</taxon>
        <taxon>Aphis</taxon>
    </lineage>
</organism>
<dbReference type="EMBL" id="VYZN01000042">
    <property type="protein sequence ID" value="KAE9530942.1"/>
    <property type="molecule type" value="Genomic_DNA"/>
</dbReference>
<gene>
    <name evidence="1" type="ORF">AGLY_011404</name>
</gene>
<evidence type="ECO:0000313" key="2">
    <source>
        <dbReference type="Proteomes" id="UP000475862"/>
    </source>
</evidence>
<name>A0A6G0TDR4_APHGL</name>
<keyword evidence="2" id="KW-1185">Reference proteome</keyword>
<accession>A0A6G0TDR4</accession>
<evidence type="ECO:0000313" key="1">
    <source>
        <dbReference type="EMBL" id="KAE9530942.1"/>
    </source>
</evidence>
<dbReference type="AlphaFoldDB" id="A0A6G0TDR4"/>
<comment type="caution">
    <text evidence="1">The sequence shown here is derived from an EMBL/GenBank/DDBJ whole genome shotgun (WGS) entry which is preliminary data.</text>
</comment>
<feature type="non-terminal residue" evidence="1">
    <location>
        <position position="1"/>
    </location>
</feature>
<protein>
    <submittedName>
        <fullName evidence="1">Uncharacterized protein</fullName>
    </submittedName>
</protein>
<proteinExistence type="predicted"/>
<sequence length="235" mass="26997">SRQNGSSAALKHKQGTLIRSNLSWSDAFLYFTLKAYFSTRLQRHFAKYEQRRRFKYGFSIFCVVAIKFHGTEINIAAEKYLVYGAGGTINDPAVTPAIYGVGNEQNLAMLFVIISMLHEIYNYQKMISIISIFENCLAHRKIKNIEPTNGVPNSVNTLFNLTVLSIANNSFEFQVLNETKSSLEFLDSILYHKSYSSKRLQLISTYLPNKISRDIMRNSEICIYKNDYEKIIVEL</sequence>
<dbReference type="Proteomes" id="UP000475862">
    <property type="component" value="Unassembled WGS sequence"/>
</dbReference>